<evidence type="ECO:0000313" key="5">
    <source>
        <dbReference type="EMBL" id="MBB3973232.1"/>
    </source>
</evidence>
<evidence type="ECO:0000256" key="3">
    <source>
        <dbReference type="ARBA" id="ARBA00022840"/>
    </source>
</evidence>
<evidence type="ECO:0000313" key="6">
    <source>
        <dbReference type="Proteomes" id="UP000528964"/>
    </source>
</evidence>
<keyword evidence="6" id="KW-1185">Reference proteome</keyword>
<dbReference type="RefSeq" id="WP_183395074.1">
    <property type="nucleotide sequence ID" value="NZ_JACIDR010000002.1"/>
</dbReference>
<keyword evidence="1 4" id="KW-0436">Ligase</keyword>
<evidence type="ECO:0000256" key="1">
    <source>
        <dbReference type="ARBA" id="ARBA00022598"/>
    </source>
</evidence>
<comment type="catalytic activity">
    <reaction evidence="4">
        <text>L-cysteine + L-glutamate + ATP = gamma-L-glutamyl-L-cysteine + ADP + phosphate + H(+)</text>
        <dbReference type="Rhea" id="RHEA:13285"/>
        <dbReference type="ChEBI" id="CHEBI:15378"/>
        <dbReference type="ChEBI" id="CHEBI:29985"/>
        <dbReference type="ChEBI" id="CHEBI:30616"/>
        <dbReference type="ChEBI" id="CHEBI:35235"/>
        <dbReference type="ChEBI" id="CHEBI:43474"/>
        <dbReference type="ChEBI" id="CHEBI:58173"/>
        <dbReference type="ChEBI" id="CHEBI:456216"/>
        <dbReference type="EC" id="6.3.2.2"/>
    </reaction>
</comment>
<dbReference type="GO" id="GO:0004357">
    <property type="term" value="F:glutamate-cysteine ligase activity"/>
    <property type="evidence" value="ECO:0007669"/>
    <property type="project" value="UniProtKB-EC"/>
</dbReference>
<dbReference type="EC" id="6.3.2.2" evidence="4"/>
<keyword evidence="3 4" id="KW-0067">ATP-binding</keyword>
<dbReference type="EMBL" id="JACIDR010000002">
    <property type="protein sequence ID" value="MBB3973232.1"/>
    <property type="molecule type" value="Genomic_DNA"/>
</dbReference>
<dbReference type="NCBIfam" id="NF010039">
    <property type="entry name" value="PRK13515.1"/>
    <property type="match status" value="1"/>
</dbReference>
<evidence type="ECO:0000256" key="4">
    <source>
        <dbReference type="HAMAP-Rule" id="MF_01609"/>
    </source>
</evidence>
<gene>
    <name evidence="5" type="ORF">GGR24_001889</name>
</gene>
<dbReference type="GO" id="GO:0005524">
    <property type="term" value="F:ATP binding"/>
    <property type="evidence" value="ECO:0007669"/>
    <property type="project" value="UniProtKB-KW"/>
</dbReference>
<dbReference type="HAMAP" id="MF_01609">
    <property type="entry name" value="Glu_cys_ligase_2"/>
    <property type="match status" value="1"/>
</dbReference>
<dbReference type="PANTHER" id="PTHR36510">
    <property type="entry name" value="GLUTAMATE--CYSTEINE LIGASE 2-RELATED"/>
    <property type="match status" value="1"/>
</dbReference>
<evidence type="ECO:0000256" key="2">
    <source>
        <dbReference type="ARBA" id="ARBA00022741"/>
    </source>
</evidence>
<accession>A0A7W6GFR4</accession>
<keyword evidence="2 4" id="KW-0547">Nucleotide-binding</keyword>
<dbReference type="NCBIfam" id="TIGR02050">
    <property type="entry name" value="gshA_cyan_rel"/>
    <property type="match status" value="1"/>
</dbReference>
<dbReference type="AlphaFoldDB" id="A0A7W6GFR4"/>
<name>A0A7W6GFR4_9HYPH</name>
<dbReference type="GO" id="GO:0042398">
    <property type="term" value="P:modified amino acid biosynthetic process"/>
    <property type="evidence" value="ECO:0007669"/>
    <property type="project" value="InterPro"/>
</dbReference>
<dbReference type="Gene3D" id="3.30.590.20">
    <property type="match status" value="1"/>
</dbReference>
<comment type="similarity">
    <text evidence="4">Belongs to the glutamate--cysteine ligase type 2 family. YbdK subfamily.</text>
</comment>
<dbReference type="InterPro" id="IPR006336">
    <property type="entry name" value="GCS2"/>
</dbReference>
<dbReference type="PANTHER" id="PTHR36510:SF1">
    <property type="entry name" value="GLUTAMATE--CYSTEINE LIGASE 2-RELATED"/>
    <property type="match status" value="1"/>
</dbReference>
<dbReference type="InterPro" id="IPR050141">
    <property type="entry name" value="GCL_type2/YbdK_subfam"/>
</dbReference>
<dbReference type="Pfam" id="PF04107">
    <property type="entry name" value="GCS2"/>
    <property type="match status" value="1"/>
</dbReference>
<comment type="function">
    <text evidence="4">ATP-dependent carboxylate-amine ligase which exhibits weak glutamate--cysteine ligase activity.</text>
</comment>
<reference evidence="5 6" key="1">
    <citation type="submission" date="2020-08" db="EMBL/GenBank/DDBJ databases">
        <title>Genomic Encyclopedia of Type Strains, Phase IV (KMG-IV): sequencing the most valuable type-strain genomes for metagenomic binning, comparative biology and taxonomic classification.</title>
        <authorList>
            <person name="Goeker M."/>
        </authorList>
    </citation>
    <scope>NUCLEOTIDE SEQUENCE [LARGE SCALE GENOMIC DNA]</scope>
    <source>
        <strain evidence="5 6">DSM 25481</strain>
    </source>
</reference>
<proteinExistence type="inferred from homology"/>
<organism evidence="5 6">
    <name type="scientific">Hansschlegelia beijingensis</name>
    <dbReference type="NCBI Taxonomy" id="1133344"/>
    <lineage>
        <taxon>Bacteria</taxon>
        <taxon>Pseudomonadati</taxon>
        <taxon>Pseudomonadota</taxon>
        <taxon>Alphaproteobacteria</taxon>
        <taxon>Hyphomicrobiales</taxon>
        <taxon>Methylopilaceae</taxon>
        <taxon>Hansschlegelia</taxon>
    </lineage>
</organism>
<comment type="caution">
    <text evidence="5">The sequence shown here is derived from an EMBL/GenBank/DDBJ whole genome shotgun (WGS) entry which is preliminary data.</text>
</comment>
<dbReference type="InterPro" id="IPR011793">
    <property type="entry name" value="YbdK"/>
</dbReference>
<dbReference type="InterPro" id="IPR014746">
    <property type="entry name" value="Gln_synth/guanido_kin_cat_dom"/>
</dbReference>
<protein>
    <recommendedName>
        <fullName evidence="4">Putative glutamate--cysteine ligase 2</fullName>
        <ecNumber evidence="4">6.3.2.2</ecNumber>
    </recommendedName>
    <alternativeName>
        <fullName evidence="4">Gamma-glutamylcysteine synthetase 2</fullName>
        <shortName evidence="4">GCS 2</shortName>
        <shortName evidence="4">Gamma-GCS 2</shortName>
    </alternativeName>
</protein>
<sequence length="372" mass="41382">MADAFRFGIEEEYFLADAASGRSPDGATADRFHEAARRFVKPASHELLKGQVEVQTEPGTRFDEACEALRGMRRELAGIAQDHGLLLLAAGTHPLARVREQETTEKERYKRLESEFGIIAQRAMICAMHIHVEAPEPDRRIELMNRLIPFIPLLLALSVSSPFWQGRDTGIRAFRLTAFAQWPRMGVPEIFSGQEEYQRYIDLLVGAGIVEDASFVWWHIRPSTHYPTIELRVCDSCPRVEDAVAIAALYQALMRCVARRPELNAAAGPVERGICAQNIWLAQQHGVEAKLIDPEGRARPVAEQLDALIEMTREDAEALGSTSWIGRLPEIARRGAAADRQLARYEAALAAGEGPEGALRRVVRAIAEETVS</sequence>
<dbReference type="Proteomes" id="UP000528964">
    <property type="component" value="Unassembled WGS sequence"/>
</dbReference>
<dbReference type="SUPFAM" id="SSF55931">
    <property type="entry name" value="Glutamine synthetase/guanido kinase"/>
    <property type="match status" value="1"/>
</dbReference>